<dbReference type="InterPro" id="IPR016186">
    <property type="entry name" value="C-type_lectin-like/link_sf"/>
</dbReference>
<comment type="caution">
    <text evidence="5">Lacks conserved residue(s) required for the propagation of feature annotation.</text>
</comment>
<feature type="disulfide bond" evidence="5">
    <location>
        <begin position="227"/>
        <end position="270"/>
    </location>
</feature>
<feature type="domain" description="C-type lectin" evidence="6">
    <location>
        <begin position="1"/>
        <end position="83"/>
    </location>
</feature>
<keyword evidence="9" id="KW-1185">Reference proteome</keyword>
<keyword evidence="4 5" id="KW-1015">Disulfide bond</keyword>
<reference evidence="9" key="1">
    <citation type="submission" date="2015-02" db="EMBL/GenBank/DDBJ databases">
        <title>Genome sequencing for Strongylocentrotus purpuratus.</title>
        <authorList>
            <person name="Murali S."/>
            <person name="Liu Y."/>
            <person name="Vee V."/>
            <person name="English A."/>
            <person name="Wang M."/>
            <person name="Skinner E."/>
            <person name="Han Y."/>
            <person name="Muzny D.M."/>
            <person name="Worley K.C."/>
            <person name="Gibbs R.A."/>
        </authorList>
    </citation>
    <scope>NUCLEOTIDE SEQUENCE</scope>
</reference>
<dbReference type="Gene3D" id="2.10.70.10">
    <property type="entry name" value="Complement Module, domain 1"/>
    <property type="match status" value="1"/>
</dbReference>
<feature type="disulfide bond" evidence="5">
    <location>
        <begin position="256"/>
        <end position="283"/>
    </location>
</feature>
<keyword evidence="2" id="KW-0732">Signal</keyword>
<dbReference type="SUPFAM" id="SSF57535">
    <property type="entry name" value="Complement control module/SCR domain"/>
    <property type="match status" value="2"/>
</dbReference>
<feature type="domain" description="Sushi" evidence="7">
    <location>
        <begin position="225"/>
        <end position="285"/>
    </location>
</feature>
<dbReference type="AlphaFoldDB" id="A0A7M7PHE5"/>
<keyword evidence="1 5" id="KW-0768">Sushi</keyword>
<feature type="domain" description="C-type lectin" evidence="6">
    <location>
        <begin position="102"/>
        <end position="221"/>
    </location>
</feature>
<dbReference type="InterPro" id="IPR001304">
    <property type="entry name" value="C-type_lectin-like"/>
</dbReference>
<dbReference type="Gene3D" id="3.10.100.10">
    <property type="entry name" value="Mannose-Binding Protein A, subunit A"/>
    <property type="match status" value="2"/>
</dbReference>
<dbReference type="InterPro" id="IPR035976">
    <property type="entry name" value="Sushi/SCR/CCP_sf"/>
</dbReference>
<dbReference type="InterPro" id="IPR050801">
    <property type="entry name" value="Ca-Dep_Lectins_ImmuneDev"/>
</dbReference>
<dbReference type="InParanoid" id="A0A7M7PHE5"/>
<dbReference type="PANTHER" id="PTHR22801:SF63">
    <property type="entry name" value="C-TYPE LECTIN DOMAIN-CONTAINING PROTEIN"/>
    <property type="match status" value="1"/>
</dbReference>
<dbReference type="CDD" id="cd00033">
    <property type="entry name" value="CCP"/>
    <property type="match status" value="1"/>
</dbReference>
<dbReference type="PROSITE" id="PS50923">
    <property type="entry name" value="SUSHI"/>
    <property type="match status" value="2"/>
</dbReference>
<dbReference type="CDD" id="cd00037">
    <property type="entry name" value="CLECT"/>
    <property type="match status" value="1"/>
</dbReference>
<evidence type="ECO:0000259" key="7">
    <source>
        <dbReference type="PROSITE" id="PS50923"/>
    </source>
</evidence>
<dbReference type="OrthoDB" id="406096at2759"/>
<dbReference type="FunFam" id="2.10.70.10:FF:000014">
    <property type="entry name" value="Membrane cofactor protein"/>
    <property type="match status" value="1"/>
</dbReference>
<protein>
    <submittedName>
        <fullName evidence="8">Uncharacterized protein</fullName>
    </submittedName>
</protein>
<evidence type="ECO:0000256" key="3">
    <source>
        <dbReference type="ARBA" id="ARBA00022737"/>
    </source>
</evidence>
<evidence type="ECO:0000259" key="6">
    <source>
        <dbReference type="PROSITE" id="PS50041"/>
    </source>
</evidence>
<dbReference type="PROSITE" id="PS00615">
    <property type="entry name" value="C_TYPE_LECTIN_1"/>
    <property type="match status" value="1"/>
</dbReference>
<dbReference type="SMART" id="SM00032">
    <property type="entry name" value="CCP"/>
    <property type="match status" value="2"/>
</dbReference>
<dbReference type="KEGG" id="spu:105436696"/>
<sequence length="440" mass="49742">MQNFIAQLTEENLRSPGWVWIGAREGLDWKWRQSDTYIDRFFWEIAYPDQSSGDCIGLSYQSNSGEFAWSPRSPGDEIGLLCQYNQSCQSVGLNQSDMVLEYMGTCFQFLDVSKNCDDGAEECNERGGFLAEILDDSTNALLLDRALYLRDLGVNTAWWIGGYDVGVGRSWYWSDKTRMNYEEWSDNEPNNNNEDCVEMQRERQYQWNDQTCSVRSRTLCQIGIPACGDPGEPLHGNRLPDDRTTYSVDATLQFTCQEGYTLSGESILRCMNDGAWNHQRPSCEAVECEGSPPEVALASTMILGSVYQDIALYTCQVSYIPDSEPISFCQHIGTWSTPNLTCKERQLCWNATVETVFGQARLPMTDVGIVIDSEELCPDVDSEGLAAPIIRAVCQVSSDGETYWNSSIRCQENITRELRRILMASYILITLDALPVVMKR</sequence>
<evidence type="ECO:0000256" key="5">
    <source>
        <dbReference type="PROSITE-ProRule" id="PRU00302"/>
    </source>
</evidence>
<organism evidence="8 9">
    <name type="scientific">Strongylocentrotus purpuratus</name>
    <name type="common">Purple sea urchin</name>
    <dbReference type="NCBI Taxonomy" id="7668"/>
    <lineage>
        <taxon>Eukaryota</taxon>
        <taxon>Metazoa</taxon>
        <taxon>Echinodermata</taxon>
        <taxon>Eleutherozoa</taxon>
        <taxon>Echinozoa</taxon>
        <taxon>Echinoidea</taxon>
        <taxon>Euechinoidea</taxon>
        <taxon>Echinacea</taxon>
        <taxon>Camarodonta</taxon>
        <taxon>Echinidea</taxon>
        <taxon>Strongylocentrotidae</taxon>
        <taxon>Strongylocentrotus</taxon>
    </lineage>
</organism>
<dbReference type="Proteomes" id="UP000007110">
    <property type="component" value="Unassembled WGS sequence"/>
</dbReference>
<name>A0A7M7PHE5_STRPU</name>
<evidence type="ECO:0000256" key="2">
    <source>
        <dbReference type="ARBA" id="ARBA00022729"/>
    </source>
</evidence>
<reference evidence="8" key="2">
    <citation type="submission" date="2021-01" db="UniProtKB">
        <authorList>
            <consortium name="EnsemblMetazoa"/>
        </authorList>
    </citation>
    <scope>IDENTIFICATION</scope>
</reference>
<dbReference type="RefSeq" id="XP_030850325.1">
    <property type="nucleotide sequence ID" value="XM_030994465.1"/>
</dbReference>
<evidence type="ECO:0000256" key="4">
    <source>
        <dbReference type="ARBA" id="ARBA00023157"/>
    </source>
</evidence>
<keyword evidence="3" id="KW-0677">Repeat</keyword>
<dbReference type="GeneID" id="105436696"/>
<dbReference type="Pfam" id="PF00059">
    <property type="entry name" value="Lectin_C"/>
    <property type="match status" value="1"/>
</dbReference>
<evidence type="ECO:0000313" key="9">
    <source>
        <dbReference type="Proteomes" id="UP000007110"/>
    </source>
</evidence>
<dbReference type="EnsemblMetazoa" id="XM_030994465">
    <property type="protein sequence ID" value="XP_030850325"/>
    <property type="gene ID" value="LOC105436696"/>
</dbReference>
<evidence type="ECO:0000313" key="8">
    <source>
        <dbReference type="EnsemblMetazoa" id="XP_030850325"/>
    </source>
</evidence>
<feature type="disulfide bond" evidence="5">
    <location>
        <begin position="315"/>
        <end position="342"/>
    </location>
</feature>
<evidence type="ECO:0000256" key="1">
    <source>
        <dbReference type="ARBA" id="ARBA00022659"/>
    </source>
</evidence>
<dbReference type="SMART" id="SM00034">
    <property type="entry name" value="CLECT"/>
    <property type="match status" value="1"/>
</dbReference>
<feature type="domain" description="Sushi" evidence="7">
    <location>
        <begin position="286"/>
        <end position="344"/>
    </location>
</feature>
<accession>A0A7M7PHE5</accession>
<dbReference type="InterPro" id="IPR016187">
    <property type="entry name" value="CTDL_fold"/>
</dbReference>
<dbReference type="InterPro" id="IPR018378">
    <property type="entry name" value="C-type_lectin_CS"/>
</dbReference>
<dbReference type="Pfam" id="PF00084">
    <property type="entry name" value="Sushi"/>
    <property type="match status" value="1"/>
</dbReference>
<dbReference type="PROSITE" id="PS50041">
    <property type="entry name" value="C_TYPE_LECTIN_2"/>
    <property type="match status" value="2"/>
</dbReference>
<dbReference type="InterPro" id="IPR000436">
    <property type="entry name" value="Sushi_SCR_CCP_dom"/>
</dbReference>
<dbReference type="SUPFAM" id="SSF56436">
    <property type="entry name" value="C-type lectin-like"/>
    <property type="match status" value="2"/>
</dbReference>
<proteinExistence type="predicted"/>
<dbReference type="PANTHER" id="PTHR22801">
    <property type="entry name" value="LITHOSTATHINE"/>
    <property type="match status" value="1"/>
</dbReference>